<feature type="compositionally biased region" description="Low complexity" evidence="1">
    <location>
        <begin position="98"/>
        <end position="114"/>
    </location>
</feature>
<feature type="region of interest" description="Disordered" evidence="1">
    <location>
        <begin position="1"/>
        <end position="207"/>
    </location>
</feature>
<evidence type="ECO:0000313" key="3">
    <source>
        <dbReference type="Proteomes" id="UP001066276"/>
    </source>
</evidence>
<accession>A0AAV7RKA2</accession>
<keyword evidence="3" id="KW-1185">Reference proteome</keyword>
<name>A0AAV7RKA2_PLEWA</name>
<dbReference type="AlphaFoldDB" id="A0AAV7RKA2"/>
<dbReference type="EMBL" id="JANPWB010000009">
    <property type="protein sequence ID" value="KAJ1152881.1"/>
    <property type="molecule type" value="Genomic_DNA"/>
</dbReference>
<gene>
    <name evidence="2" type="ORF">NDU88_005655</name>
</gene>
<protein>
    <submittedName>
        <fullName evidence="2">Uncharacterized protein</fullName>
    </submittedName>
</protein>
<feature type="compositionally biased region" description="Polar residues" evidence="1">
    <location>
        <begin position="141"/>
        <end position="151"/>
    </location>
</feature>
<feature type="compositionally biased region" description="Low complexity" evidence="1">
    <location>
        <begin position="36"/>
        <end position="54"/>
    </location>
</feature>
<reference evidence="2" key="1">
    <citation type="journal article" date="2022" name="bioRxiv">
        <title>Sequencing and chromosome-scale assembly of the giantPleurodeles waltlgenome.</title>
        <authorList>
            <person name="Brown T."/>
            <person name="Elewa A."/>
            <person name="Iarovenko S."/>
            <person name="Subramanian E."/>
            <person name="Araus A.J."/>
            <person name="Petzold A."/>
            <person name="Susuki M."/>
            <person name="Suzuki K.-i.T."/>
            <person name="Hayashi T."/>
            <person name="Toyoda A."/>
            <person name="Oliveira C."/>
            <person name="Osipova E."/>
            <person name="Leigh N.D."/>
            <person name="Simon A."/>
            <person name="Yun M.H."/>
        </authorList>
    </citation>
    <scope>NUCLEOTIDE SEQUENCE</scope>
    <source>
        <strain evidence="2">20211129_DDA</strain>
        <tissue evidence="2">Liver</tissue>
    </source>
</reference>
<sequence>MTPAGPVGTTLPPGAPGPIRRGPQGLLGAPPAISMSPRSSAAGSSRAPTSSPTGDPIPLRRLQGLGVSPALPRHPVPSGEPVCPGVSPISHQGRIRGPRASAAGARAPVSSPASTRPPRGAPRILFRLRRGQAGPSRPRSRASTLRPTQKGPQDQSRRSSPSQRPIGRHSSPRSPLTSGPHRAAPLLASMSDLRAQRPAPPLNSSPRQVLCTALSVLAQGWGSV</sequence>
<comment type="caution">
    <text evidence="2">The sequence shown here is derived from an EMBL/GenBank/DDBJ whole genome shotgun (WGS) entry which is preliminary data.</text>
</comment>
<evidence type="ECO:0000256" key="1">
    <source>
        <dbReference type="SAM" id="MobiDB-lite"/>
    </source>
</evidence>
<dbReference type="Proteomes" id="UP001066276">
    <property type="component" value="Chromosome 5"/>
</dbReference>
<proteinExistence type="predicted"/>
<evidence type="ECO:0000313" key="2">
    <source>
        <dbReference type="EMBL" id="KAJ1152881.1"/>
    </source>
</evidence>
<feature type="compositionally biased region" description="Low complexity" evidence="1">
    <location>
        <begin position="152"/>
        <end position="165"/>
    </location>
</feature>
<organism evidence="2 3">
    <name type="scientific">Pleurodeles waltl</name>
    <name type="common">Iberian ribbed newt</name>
    <dbReference type="NCBI Taxonomy" id="8319"/>
    <lineage>
        <taxon>Eukaryota</taxon>
        <taxon>Metazoa</taxon>
        <taxon>Chordata</taxon>
        <taxon>Craniata</taxon>
        <taxon>Vertebrata</taxon>
        <taxon>Euteleostomi</taxon>
        <taxon>Amphibia</taxon>
        <taxon>Batrachia</taxon>
        <taxon>Caudata</taxon>
        <taxon>Salamandroidea</taxon>
        <taxon>Salamandridae</taxon>
        <taxon>Pleurodelinae</taxon>
        <taxon>Pleurodeles</taxon>
    </lineage>
</organism>